<accession>A0A545TT91</accession>
<feature type="domain" description="DUF4399" evidence="2">
    <location>
        <begin position="56"/>
        <end position="146"/>
    </location>
</feature>
<dbReference type="AlphaFoldDB" id="A0A545TT91"/>
<feature type="chain" id="PRO_5021959896" evidence="1">
    <location>
        <begin position="28"/>
        <end position="146"/>
    </location>
</feature>
<reference evidence="3 4" key="1">
    <citation type="submission" date="2019-06" db="EMBL/GenBank/DDBJ databases">
        <title>Whole genome sequence for Rhodospirillaceae sp. R148.</title>
        <authorList>
            <person name="Wang G."/>
        </authorList>
    </citation>
    <scope>NUCLEOTIDE SEQUENCE [LARGE SCALE GENOMIC DNA]</scope>
    <source>
        <strain evidence="3 4">R148</strain>
    </source>
</reference>
<protein>
    <submittedName>
        <fullName evidence="3">DUF4399 domain-containing protein</fullName>
    </submittedName>
</protein>
<proteinExistence type="predicted"/>
<keyword evidence="4" id="KW-1185">Reference proteome</keyword>
<organism evidence="3 4">
    <name type="scientific">Denitrobaculum tricleocarpae</name>
    <dbReference type="NCBI Taxonomy" id="2591009"/>
    <lineage>
        <taxon>Bacteria</taxon>
        <taxon>Pseudomonadati</taxon>
        <taxon>Pseudomonadota</taxon>
        <taxon>Alphaproteobacteria</taxon>
        <taxon>Rhodospirillales</taxon>
        <taxon>Rhodospirillaceae</taxon>
        <taxon>Denitrobaculum</taxon>
    </lineage>
</organism>
<feature type="signal peptide" evidence="1">
    <location>
        <begin position="1"/>
        <end position="27"/>
    </location>
</feature>
<dbReference type="EMBL" id="VHSH01000003">
    <property type="protein sequence ID" value="TQV80438.1"/>
    <property type="molecule type" value="Genomic_DNA"/>
</dbReference>
<dbReference type="Pfam" id="PF14347">
    <property type="entry name" value="DUF4399"/>
    <property type="match status" value="1"/>
</dbReference>
<sequence length="146" mass="16003">MKKFALATLLAAPLLALPAVLAQPALAGDTPAPENAYLYIGWPNDGEVINNRRFRVWFGLRNMGLAPAGVEWPNAGHHHLIIDRDLPPFDEDIPADNNHLHFGAGQTETVIELEPGVHTLQLMLGDHNHVPHDPPVISKKITITVK</sequence>
<gene>
    <name evidence="3" type="ORF">FKG95_09670</name>
</gene>
<dbReference type="Proteomes" id="UP000315252">
    <property type="component" value="Unassembled WGS sequence"/>
</dbReference>
<comment type="caution">
    <text evidence="3">The sequence shown here is derived from an EMBL/GenBank/DDBJ whole genome shotgun (WGS) entry which is preliminary data.</text>
</comment>
<evidence type="ECO:0000313" key="4">
    <source>
        <dbReference type="Proteomes" id="UP000315252"/>
    </source>
</evidence>
<name>A0A545TT91_9PROT</name>
<dbReference type="RefSeq" id="WP_142896152.1">
    <property type="nucleotide sequence ID" value="NZ_ML660054.1"/>
</dbReference>
<evidence type="ECO:0000313" key="3">
    <source>
        <dbReference type="EMBL" id="TQV80438.1"/>
    </source>
</evidence>
<keyword evidence="1" id="KW-0732">Signal</keyword>
<evidence type="ECO:0000256" key="1">
    <source>
        <dbReference type="SAM" id="SignalP"/>
    </source>
</evidence>
<evidence type="ECO:0000259" key="2">
    <source>
        <dbReference type="Pfam" id="PF14347"/>
    </source>
</evidence>
<dbReference type="InterPro" id="IPR025512">
    <property type="entry name" value="DUF4399"/>
</dbReference>
<dbReference type="OrthoDB" id="531568at2"/>